<reference evidence="1" key="2">
    <citation type="journal article" date="2015" name="Data Brief">
        <title>Shoot transcriptome of the giant reed, Arundo donax.</title>
        <authorList>
            <person name="Barrero R.A."/>
            <person name="Guerrero F.D."/>
            <person name="Moolhuijzen P."/>
            <person name="Goolsby J.A."/>
            <person name="Tidwell J."/>
            <person name="Bellgard S.E."/>
            <person name="Bellgard M.I."/>
        </authorList>
    </citation>
    <scope>NUCLEOTIDE SEQUENCE</scope>
    <source>
        <tissue evidence="1">Shoot tissue taken approximately 20 cm above the soil surface</tissue>
    </source>
</reference>
<organism evidence="1">
    <name type="scientific">Arundo donax</name>
    <name type="common">Giant reed</name>
    <name type="synonym">Donax arundinaceus</name>
    <dbReference type="NCBI Taxonomy" id="35708"/>
    <lineage>
        <taxon>Eukaryota</taxon>
        <taxon>Viridiplantae</taxon>
        <taxon>Streptophyta</taxon>
        <taxon>Embryophyta</taxon>
        <taxon>Tracheophyta</taxon>
        <taxon>Spermatophyta</taxon>
        <taxon>Magnoliopsida</taxon>
        <taxon>Liliopsida</taxon>
        <taxon>Poales</taxon>
        <taxon>Poaceae</taxon>
        <taxon>PACMAD clade</taxon>
        <taxon>Arundinoideae</taxon>
        <taxon>Arundineae</taxon>
        <taxon>Arundo</taxon>
    </lineage>
</organism>
<dbReference type="EMBL" id="GBRH01158070">
    <property type="protein sequence ID" value="JAE39826.1"/>
    <property type="molecule type" value="Transcribed_RNA"/>
</dbReference>
<reference evidence="1" key="1">
    <citation type="submission" date="2014-09" db="EMBL/GenBank/DDBJ databases">
        <authorList>
            <person name="Magalhaes I.L.F."/>
            <person name="Oliveira U."/>
            <person name="Santos F.R."/>
            <person name="Vidigal T.H.D.A."/>
            <person name="Brescovit A.D."/>
            <person name="Santos A.J."/>
        </authorList>
    </citation>
    <scope>NUCLEOTIDE SEQUENCE</scope>
    <source>
        <tissue evidence="1">Shoot tissue taken approximately 20 cm above the soil surface</tissue>
    </source>
</reference>
<sequence>MSMEFMFFRSPGSVEQFVDGGVKV</sequence>
<dbReference type="AlphaFoldDB" id="A0A0A9HY60"/>
<proteinExistence type="predicted"/>
<name>A0A0A9HY60_ARUDO</name>
<protein>
    <submittedName>
        <fullName evidence="1">Uncharacterized protein</fullName>
    </submittedName>
</protein>
<evidence type="ECO:0000313" key="1">
    <source>
        <dbReference type="EMBL" id="JAE39826.1"/>
    </source>
</evidence>
<accession>A0A0A9HY60</accession>